<dbReference type="EMBL" id="UYRT01028802">
    <property type="protein sequence ID" value="VDK68373.1"/>
    <property type="molecule type" value="Genomic_DNA"/>
</dbReference>
<keyword evidence="3" id="KW-1185">Reference proteome</keyword>
<accession>A0A183DK82</accession>
<keyword evidence="1" id="KW-0472">Membrane</keyword>
<gene>
    <name evidence="2" type="ORF">GPUH_LOCUS9122</name>
</gene>
<organism evidence="4">
    <name type="scientific">Gongylonema pulchrum</name>
    <dbReference type="NCBI Taxonomy" id="637853"/>
    <lineage>
        <taxon>Eukaryota</taxon>
        <taxon>Metazoa</taxon>
        <taxon>Ecdysozoa</taxon>
        <taxon>Nematoda</taxon>
        <taxon>Chromadorea</taxon>
        <taxon>Rhabditida</taxon>
        <taxon>Spirurina</taxon>
        <taxon>Spiruromorpha</taxon>
        <taxon>Spiruroidea</taxon>
        <taxon>Gongylonematidae</taxon>
        <taxon>Gongylonema</taxon>
    </lineage>
</organism>
<evidence type="ECO:0000313" key="3">
    <source>
        <dbReference type="Proteomes" id="UP000271098"/>
    </source>
</evidence>
<proteinExistence type="predicted"/>
<evidence type="ECO:0000256" key="1">
    <source>
        <dbReference type="SAM" id="Phobius"/>
    </source>
</evidence>
<protein>
    <submittedName>
        <fullName evidence="4">Secreted protein</fullName>
    </submittedName>
</protein>
<evidence type="ECO:0000313" key="2">
    <source>
        <dbReference type="EMBL" id="VDK68373.1"/>
    </source>
</evidence>
<dbReference type="WBParaSite" id="GPUH_0000913301-mRNA-1">
    <property type="protein sequence ID" value="GPUH_0000913301-mRNA-1"/>
    <property type="gene ID" value="GPUH_0000913301"/>
</dbReference>
<dbReference type="AlphaFoldDB" id="A0A183DK82"/>
<reference evidence="2 3" key="2">
    <citation type="submission" date="2018-11" db="EMBL/GenBank/DDBJ databases">
        <authorList>
            <consortium name="Pathogen Informatics"/>
        </authorList>
    </citation>
    <scope>NUCLEOTIDE SEQUENCE [LARGE SCALE GENOMIC DNA]</scope>
</reference>
<reference evidence="4" key="1">
    <citation type="submission" date="2016-06" db="UniProtKB">
        <authorList>
            <consortium name="WormBaseParasite"/>
        </authorList>
    </citation>
    <scope>IDENTIFICATION</scope>
</reference>
<keyword evidence="1" id="KW-1133">Transmembrane helix</keyword>
<feature type="transmembrane region" description="Helical" evidence="1">
    <location>
        <begin position="6"/>
        <end position="23"/>
    </location>
</feature>
<evidence type="ECO:0000313" key="4">
    <source>
        <dbReference type="WBParaSite" id="GPUH_0000913301-mRNA-1"/>
    </source>
</evidence>
<keyword evidence="1" id="KW-0812">Transmembrane</keyword>
<sequence>MLLSVFVIIIQTCIIIYMMREQLAYNKFQLTLMLSNYMAEQVDASENKSQYVNRSRIVIVITPTFLRFTRLADLTRLVDYLVCLTLMLLN</sequence>
<dbReference type="Proteomes" id="UP000271098">
    <property type="component" value="Unassembled WGS sequence"/>
</dbReference>
<name>A0A183DK82_9BILA</name>